<sequence>MTSAVTVTLLMNIKPEFMEAFIEGLPELTRGTSSAAGALSVRVLRQHQDSQAIFFVEQWENEAAFHAYIAWREARGDMAHLGQLLSAPPQINLWSSLSESP</sequence>
<dbReference type="PROSITE" id="PS51725">
    <property type="entry name" value="ABM"/>
    <property type="match status" value="1"/>
</dbReference>
<keyword evidence="2" id="KW-0503">Monooxygenase</keyword>
<comment type="caution">
    <text evidence="2">The sequence shown here is derived from an EMBL/GenBank/DDBJ whole genome shotgun (WGS) entry which is preliminary data.</text>
</comment>
<dbReference type="InterPro" id="IPR011008">
    <property type="entry name" value="Dimeric_a/b-barrel"/>
</dbReference>
<gene>
    <name evidence="2" type="ORF">HX829_14330</name>
</gene>
<protein>
    <submittedName>
        <fullName evidence="2">Antibiotic biosynthesis monooxygenase</fullName>
    </submittedName>
</protein>
<dbReference type="EMBL" id="JACAPU010000015">
    <property type="protein sequence ID" value="NWB47669.1"/>
    <property type="molecule type" value="Genomic_DNA"/>
</dbReference>
<dbReference type="Pfam" id="PF03992">
    <property type="entry name" value="ABM"/>
    <property type="match status" value="1"/>
</dbReference>
<feature type="domain" description="ABM" evidence="1">
    <location>
        <begin position="5"/>
        <end position="94"/>
    </location>
</feature>
<dbReference type="RefSeq" id="WP_157815281.1">
    <property type="nucleotide sequence ID" value="NZ_JACAPU010000015.1"/>
</dbReference>
<name>A0A7Y8BL33_9PSED</name>
<dbReference type="InterPro" id="IPR007138">
    <property type="entry name" value="ABM_dom"/>
</dbReference>
<dbReference type="AlphaFoldDB" id="A0A7Y8BL33"/>
<reference evidence="2 3" key="1">
    <citation type="submission" date="2020-04" db="EMBL/GenBank/DDBJ databases">
        <title>Molecular characterization of pseudomonads from Agaricus bisporus reveal novel blotch 2 pathogens in Western Europe.</title>
        <authorList>
            <person name="Taparia T."/>
            <person name="Krijger M."/>
            <person name="Haynes E."/>
            <person name="Elpinstone J.G."/>
            <person name="Noble R."/>
            <person name="Van Der Wolf J."/>
        </authorList>
    </citation>
    <scope>NUCLEOTIDE SEQUENCE [LARGE SCALE GENOMIC DNA]</scope>
    <source>
        <strain evidence="2 3">F1001</strain>
    </source>
</reference>
<dbReference type="Gene3D" id="3.30.70.100">
    <property type="match status" value="1"/>
</dbReference>
<proteinExistence type="predicted"/>
<keyword evidence="2" id="KW-0560">Oxidoreductase</keyword>
<dbReference type="GO" id="GO:0004497">
    <property type="term" value="F:monooxygenase activity"/>
    <property type="evidence" value="ECO:0007669"/>
    <property type="project" value="UniProtKB-KW"/>
</dbReference>
<evidence type="ECO:0000313" key="2">
    <source>
        <dbReference type="EMBL" id="NWB47669.1"/>
    </source>
</evidence>
<organism evidence="2 3">
    <name type="scientific">Pseudomonas gingeri</name>
    <dbReference type="NCBI Taxonomy" id="117681"/>
    <lineage>
        <taxon>Bacteria</taxon>
        <taxon>Pseudomonadati</taxon>
        <taxon>Pseudomonadota</taxon>
        <taxon>Gammaproteobacteria</taxon>
        <taxon>Pseudomonadales</taxon>
        <taxon>Pseudomonadaceae</taxon>
        <taxon>Pseudomonas</taxon>
    </lineage>
</organism>
<accession>A0A7Y8BL33</accession>
<evidence type="ECO:0000313" key="3">
    <source>
        <dbReference type="Proteomes" id="UP000582981"/>
    </source>
</evidence>
<dbReference type="SUPFAM" id="SSF54909">
    <property type="entry name" value="Dimeric alpha+beta barrel"/>
    <property type="match status" value="1"/>
</dbReference>
<dbReference type="Proteomes" id="UP000582981">
    <property type="component" value="Unassembled WGS sequence"/>
</dbReference>
<evidence type="ECO:0000259" key="1">
    <source>
        <dbReference type="PROSITE" id="PS51725"/>
    </source>
</evidence>